<organism evidence="6 7">
    <name type="scientific">Rubrivivax gelatinosus</name>
    <name type="common">Rhodocyclus gelatinosus</name>
    <name type="synonym">Rhodopseudomonas gelatinosa</name>
    <dbReference type="NCBI Taxonomy" id="28068"/>
    <lineage>
        <taxon>Bacteria</taxon>
        <taxon>Pseudomonadati</taxon>
        <taxon>Pseudomonadota</taxon>
        <taxon>Betaproteobacteria</taxon>
        <taxon>Burkholderiales</taxon>
        <taxon>Sphaerotilaceae</taxon>
        <taxon>Rubrivivax</taxon>
    </lineage>
</organism>
<comment type="similarity">
    <text evidence="1 5">Belongs to the bacterial solute-binding protein 1 family.</text>
</comment>
<dbReference type="SUPFAM" id="SSF53850">
    <property type="entry name" value="Periplasmic binding protein-like II"/>
    <property type="match status" value="1"/>
</dbReference>
<proteinExistence type="inferred from homology"/>
<comment type="caution">
    <text evidence="6">The sequence shown here is derived from an EMBL/GenBank/DDBJ whole genome shotgun (WGS) entry which is preliminary data.</text>
</comment>
<feature type="signal peptide" evidence="5">
    <location>
        <begin position="1"/>
        <end position="27"/>
    </location>
</feature>
<dbReference type="EMBL" id="NRRU01000011">
    <property type="protein sequence ID" value="MBK1712039.1"/>
    <property type="molecule type" value="Genomic_DNA"/>
</dbReference>
<dbReference type="Gene3D" id="3.40.190.10">
    <property type="entry name" value="Periplasmic binding protein-like II"/>
    <property type="match status" value="2"/>
</dbReference>
<dbReference type="InterPro" id="IPR006060">
    <property type="entry name" value="Maltose/Cyclodextrin-bd"/>
</dbReference>
<comment type="function">
    <text evidence="5">Part of the ABC transporter complex MalEFGK involved in maltose/maltodextrin import. Binds maltose and higher maltodextrins.</text>
</comment>
<dbReference type="RefSeq" id="WP_200377971.1">
    <property type="nucleotide sequence ID" value="NZ_NRRU01000011.1"/>
</dbReference>
<evidence type="ECO:0000256" key="1">
    <source>
        <dbReference type="ARBA" id="ARBA00008520"/>
    </source>
</evidence>
<keyword evidence="2 5" id="KW-0813">Transport</keyword>
<reference evidence="6" key="1">
    <citation type="submission" date="2017-08" db="EMBL/GenBank/DDBJ databases">
        <authorList>
            <person name="Imhoff J.F."/>
            <person name="Rahn T."/>
            <person name="Kuenzel S."/>
            <person name="Neulinger S.C."/>
        </authorList>
    </citation>
    <scope>NUCLEOTIDE SEQUENCE</scope>
    <source>
        <strain evidence="6">IM 151</strain>
    </source>
</reference>
<evidence type="ECO:0000256" key="4">
    <source>
        <dbReference type="ARBA" id="ARBA00022729"/>
    </source>
</evidence>
<keyword evidence="5" id="KW-0574">Periplasm</keyword>
<dbReference type="Proteomes" id="UP001041814">
    <property type="component" value="Unassembled WGS sequence"/>
</dbReference>
<keyword evidence="4 5" id="KW-0732">Signal</keyword>
<evidence type="ECO:0000256" key="5">
    <source>
        <dbReference type="RuleBase" id="RU365005"/>
    </source>
</evidence>
<protein>
    <recommendedName>
        <fullName evidence="5">Maltodextrin-binding protein</fullName>
    </recommendedName>
</protein>
<dbReference type="InterPro" id="IPR006059">
    <property type="entry name" value="SBP"/>
</dbReference>
<name>A0ABS1DRL9_RUBGE</name>
<dbReference type="PRINTS" id="PR00181">
    <property type="entry name" value="MALTOSEBP"/>
</dbReference>
<evidence type="ECO:0000313" key="6">
    <source>
        <dbReference type="EMBL" id="MBK1712039.1"/>
    </source>
</evidence>
<comment type="subcellular location">
    <subcellularLocation>
        <location evidence="5">Periplasm</location>
    </subcellularLocation>
</comment>
<keyword evidence="3 5" id="KW-0762">Sugar transport</keyword>
<evidence type="ECO:0000256" key="3">
    <source>
        <dbReference type="ARBA" id="ARBA00022597"/>
    </source>
</evidence>
<reference evidence="6" key="2">
    <citation type="journal article" date="2020" name="Microorganisms">
        <title>Osmotic Adaptation and Compatible Solute Biosynthesis of Phototrophic Bacteria as Revealed from Genome Analyses.</title>
        <authorList>
            <person name="Imhoff J.F."/>
            <person name="Rahn T."/>
            <person name="Kunzel S."/>
            <person name="Keller A."/>
            <person name="Neulinger S.C."/>
        </authorList>
    </citation>
    <scope>NUCLEOTIDE SEQUENCE</scope>
    <source>
        <strain evidence="6">IM 151</strain>
    </source>
</reference>
<feature type="chain" id="PRO_5044993292" description="Maltodextrin-binding protein" evidence="5">
    <location>
        <begin position="28"/>
        <end position="398"/>
    </location>
</feature>
<dbReference type="NCBIfam" id="NF007011">
    <property type="entry name" value="PRK09474.1"/>
    <property type="match status" value="1"/>
</dbReference>
<dbReference type="Pfam" id="PF01547">
    <property type="entry name" value="SBP_bac_1"/>
    <property type="match status" value="1"/>
</dbReference>
<evidence type="ECO:0000313" key="7">
    <source>
        <dbReference type="Proteomes" id="UP001041814"/>
    </source>
</evidence>
<keyword evidence="7" id="KW-1185">Reference proteome</keyword>
<dbReference type="PANTHER" id="PTHR30061:SF50">
    <property type="entry name" value="MALTOSE_MALTODEXTRIN-BINDING PERIPLASMIC PROTEIN"/>
    <property type="match status" value="1"/>
</dbReference>
<sequence length="398" mass="42319">MTTRSIKPIATAAAIVASFAFAGAASAQEAGKLLVWINGDKGYNGLQKVGDAFAKSSGVPVTVEHPEDAPGKFQQAAAAGKGPDVFCWPHDRMGEWAKSGLIVPINPSKKVRDDIEDTAWKAFGYQGKTWGYPISVEAIGLVYNKALVKTAPKSFDEVIKLDKELAAKGKHAILWDYNNTYFTWPILAAGGGSVFGRDAKGEYDPAKVGVNSAGAVKGAELLASMIKNGNMPKGSGYAEMEAAFNKGDVAMMITGPWAWDNLRKSNIDFGVAPIPDVAGKPSRPFVGVLGCMIAAPSKNKDVAKEFIENGLLKLESLKTINADVPLGTPANKAFFKELSGNPNIKATMENARRGEPMPNIPEMGRFWSSMASALENITNGRQAPKEALDAAAARMLGK</sequence>
<gene>
    <name evidence="6" type="ORF">CKO43_04515</name>
</gene>
<dbReference type="PANTHER" id="PTHR30061">
    <property type="entry name" value="MALTOSE-BINDING PERIPLASMIC PROTEIN"/>
    <property type="match status" value="1"/>
</dbReference>
<accession>A0ABS1DRL9</accession>
<evidence type="ECO:0000256" key="2">
    <source>
        <dbReference type="ARBA" id="ARBA00022448"/>
    </source>
</evidence>